<proteinExistence type="predicted"/>
<dbReference type="OrthoDB" id="9807498at2"/>
<feature type="domain" description="Peptidase U32 collagenase" evidence="1">
    <location>
        <begin position="369"/>
        <end position="503"/>
    </location>
</feature>
<dbReference type="PANTHER" id="PTHR30217:SF10">
    <property type="entry name" value="23S RRNA 5-HYDROXYCYTIDINE C2501 SYNTHASE"/>
    <property type="match status" value="1"/>
</dbReference>
<protein>
    <submittedName>
        <fullName evidence="2">Protease</fullName>
        <ecNumber evidence="2">3.4.-.-</ecNumber>
    </submittedName>
</protein>
<evidence type="ECO:0000313" key="2">
    <source>
        <dbReference type="EMBL" id="KMT22652.1"/>
    </source>
</evidence>
<dbReference type="InterPro" id="IPR051454">
    <property type="entry name" value="RNA/ubiquinone_mod_enzymes"/>
</dbReference>
<dbReference type="EC" id="3.4.-.-" evidence="2"/>
<evidence type="ECO:0000313" key="3">
    <source>
        <dbReference type="Proteomes" id="UP000036756"/>
    </source>
</evidence>
<dbReference type="InterPro" id="IPR001539">
    <property type="entry name" value="Peptidase_U32"/>
</dbReference>
<dbReference type="EMBL" id="LFVU01000006">
    <property type="protein sequence ID" value="KMT22652.1"/>
    <property type="molecule type" value="Genomic_DNA"/>
</dbReference>
<dbReference type="GO" id="GO:0008233">
    <property type="term" value="F:peptidase activity"/>
    <property type="evidence" value="ECO:0007669"/>
    <property type="project" value="UniProtKB-KW"/>
</dbReference>
<dbReference type="InterPro" id="IPR020988">
    <property type="entry name" value="Pept_U32_collagenase"/>
</dbReference>
<comment type="caution">
    <text evidence="2">The sequence shown here is derived from an EMBL/GenBank/DDBJ whole genome shotgun (WGS) entry which is preliminary data.</text>
</comment>
<keyword evidence="3" id="KW-1185">Reference proteome</keyword>
<name>A0A0J8D9Y2_CLOCY</name>
<dbReference type="Proteomes" id="UP000036756">
    <property type="component" value="Unassembled WGS sequence"/>
</dbReference>
<dbReference type="PATRIC" id="fig|1121307.3.peg.2666"/>
<dbReference type="PANTHER" id="PTHR30217">
    <property type="entry name" value="PEPTIDASE U32 FAMILY"/>
    <property type="match status" value="1"/>
</dbReference>
<gene>
    <name evidence="2" type="ORF">CLCY_9c00830</name>
</gene>
<evidence type="ECO:0000259" key="1">
    <source>
        <dbReference type="Pfam" id="PF12392"/>
    </source>
</evidence>
<accession>A0A0J8D9Y2</accession>
<sequence length="809" mass="90748">MSEILAPAGNFECLKAAVLNGADAVYVGGSEFSARKYASNFSREEMIEAVRYCHSYNVKLYVTMNTLLSNKEIQGALEYAAFLYEVGVDAIIVQDIGFLKLLRDKLPELEVHGSTQMTVHNLEGVNLLYNMGVKRVVLSRELSIEEIKYIKENTKAEIEVFVHGALCICFSGQCLFSSMIGGRSGNRGTCAQSCRMEYSLDGGKKSHILSPKDLSTLEYIEKLVEIGVDSLKIEGRMKRFEYVATVVSSYKKAIEGRRESKDIKNVTQIFNRGGFTSAFMHKNEGKNMMSYDRPKNWGTYLGDVIGAKGKFCDIRLVSELNLEDGVEVFGKDKGAKVSKIKKGNIEVESASKGDIVTIYLEGAKAGDKIYKSSDILLLKSAKETIDPKSSPKRGIRGEFIAKIGEEPILTVRIDSGNVYKEGKIFRKSLENFEEILVNVTSDISERAINKPTTKEKVEESLRKLGDTPFEFESLNVDIEEGIIIPVSRLNAMRREVIDSLIDKLQGKKEKLGVNIEYNKKPSSDNKRLVVCTTDIKSAKEAHNEGVDLVFYGGENLRFNPTKIREIAKLNNEGIKIYPWFSEIVLEELDKVKEDIAYLKENGVDKALCSNLGVYSILKESGYDVFLDKGFNVFNSKACETFESEGVLLSPELNVKQLRDTVSKTEIKTMIHIHGRQKLMVSRHCPVGSFKGDGTKTCSTLCENRIHYMKDRMGEDFPIYTDLLCRSHIYNSKTLCTIESLRDIISINVDYLMISFLDEDIEEVKATIKAYRDAIERGQNGDFSISKSQEEVISKLNGKATKGHFYKGVI</sequence>
<reference evidence="2 3" key="1">
    <citation type="submission" date="2015-06" db="EMBL/GenBank/DDBJ databases">
        <title>Draft genome sequence of the purine-degrading Clostridium cylindrosporum HC-1 (DSM 605).</title>
        <authorList>
            <person name="Poehlein A."/>
            <person name="Schiel-Bengelsdorf B."/>
            <person name="Bengelsdorf F."/>
            <person name="Daniel R."/>
            <person name="Duerre P."/>
        </authorList>
    </citation>
    <scope>NUCLEOTIDE SEQUENCE [LARGE SCALE GENOMIC DNA]</scope>
    <source>
        <strain evidence="2 3">DSM 605</strain>
    </source>
</reference>
<dbReference type="RefSeq" id="WP_048569856.1">
    <property type="nucleotide sequence ID" value="NZ_LFVU01000006.1"/>
</dbReference>
<keyword evidence="2" id="KW-0645">Protease</keyword>
<dbReference type="Pfam" id="PF12392">
    <property type="entry name" value="DUF3656"/>
    <property type="match status" value="1"/>
</dbReference>
<keyword evidence="2" id="KW-0378">Hydrolase</keyword>
<organism evidence="2 3">
    <name type="scientific">Clostridium cylindrosporum DSM 605</name>
    <dbReference type="NCBI Taxonomy" id="1121307"/>
    <lineage>
        <taxon>Bacteria</taxon>
        <taxon>Bacillati</taxon>
        <taxon>Bacillota</taxon>
        <taxon>Clostridia</taxon>
        <taxon>Eubacteriales</taxon>
        <taxon>Clostridiaceae</taxon>
        <taxon>Clostridium</taxon>
    </lineage>
</organism>
<dbReference type="STRING" id="1121307.CLCY_9c00830"/>
<dbReference type="GO" id="GO:0006508">
    <property type="term" value="P:proteolysis"/>
    <property type="evidence" value="ECO:0007669"/>
    <property type="project" value="UniProtKB-KW"/>
</dbReference>
<dbReference type="Pfam" id="PF01136">
    <property type="entry name" value="Peptidase_U32"/>
    <property type="match status" value="2"/>
</dbReference>
<dbReference type="AlphaFoldDB" id="A0A0J8D9Y2"/>